<dbReference type="PANTHER" id="PTHR38010">
    <property type="entry name" value="SLR0848 PROTEIN"/>
    <property type="match status" value="1"/>
</dbReference>
<feature type="compositionally biased region" description="Gly residues" evidence="2">
    <location>
        <begin position="227"/>
        <end position="244"/>
    </location>
</feature>
<dbReference type="RefSeq" id="WP_179815151.1">
    <property type="nucleotide sequence ID" value="NZ_JACBZD010000001.1"/>
</dbReference>
<organism evidence="3 4">
    <name type="scientific">Allostreptomyces psammosilenae</name>
    <dbReference type="NCBI Taxonomy" id="1892865"/>
    <lineage>
        <taxon>Bacteria</taxon>
        <taxon>Bacillati</taxon>
        <taxon>Actinomycetota</taxon>
        <taxon>Actinomycetes</taxon>
        <taxon>Kitasatosporales</taxon>
        <taxon>Streptomycetaceae</taxon>
        <taxon>Allostreptomyces</taxon>
    </lineage>
</organism>
<dbReference type="Proteomes" id="UP000567795">
    <property type="component" value="Unassembled WGS sequence"/>
</dbReference>
<feature type="region of interest" description="Disordered" evidence="2">
    <location>
        <begin position="166"/>
        <end position="341"/>
    </location>
</feature>
<evidence type="ECO:0000313" key="4">
    <source>
        <dbReference type="Proteomes" id="UP000567795"/>
    </source>
</evidence>
<dbReference type="GO" id="GO:0051301">
    <property type="term" value="P:cell division"/>
    <property type="evidence" value="ECO:0007669"/>
    <property type="project" value="UniProtKB-KW"/>
</dbReference>
<evidence type="ECO:0000313" key="3">
    <source>
        <dbReference type="EMBL" id="NYI06592.1"/>
    </source>
</evidence>
<keyword evidence="4" id="KW-1185">Reference proteome</keyword>
<comment type="caution">
    <text evidence="3">The sequence shown here is derived from an EMBL/GenBank/DDBJ whole genome shotgun (WGS) entry which is preliminary data.</text>
</comment>
<keyword evidence="3" id="KW-0132">Cell division</keyword>
<sequence length="355" mass="38129">MDVSAKIDELLEMVENARSMPMSASCVINRAEMIEIIEELRAALPAELQQAQQVLAERDAVVEEGRREAERIIEGARNERGSLVSQTAVARESQGAADRVLAEARREAEEIRREADDYVDQKLANFEVVLTKTLNAVGRGREKLLGKRPSDELGAYMAAADEAAARADADFDTGEEPPFPGENRFDDDGPFRREPAFASEQAPVVGAGVGQGGTPYQEDGYQEDGYQTGGAGQPFDDGQGGAGYGEQPQGYPGQSPYGDQQPYEPAGYPAGGGYETGQYPADPNAYQGGYDPSGAGAYQAQGYDTGQYAAQGQPPQPGYPPFPHQQQGPGTLDETSFFDTSVIDVDRLRELDGRG</sequence>
<feature type="coiled-coil region" evidence="1">
    <location>
        <begin position="94"/>
        <end position="121"/>
    </location>
</feature>
<name>A0A853A831_9ACTN</name>
<feature type="compositionally biased region" description="Basic and acidic residues" evidence="2">
    <location>
        <begin position="183"/>
        <end position="195"/>
    </location>
</feature>
<reference evidence="3 4" key="1">
    <citation type="submission" date="2020-07" db="EMBL/GenBank/DDBJ databases">
        <title>Sequencing the genomes of 1000 actinobacteria strains.</title>
        <authorList>
            <person name="Klenk H.-P."/>
        </authorList>
    </citation>
    <scope>NUCLEOTIDE SEQUENCE [LARGE SCALE GENOMIC DNA]</scope>
    <source>
        <strain evidence="3 4">DSM 42178</strain>
    </source>
</reference>
<gene>
    <name evidence="3" type="ORF">FHU37_003535</name>
</gene>
<feature type="compositionally biased region" description="Low complexity" evidence="2">
    <location>
        <begin position="245"/>
        <end position="268"/>
    </location>
</feature>
<accession>A0A853A831</accession>
<dbReference type="PANTHER" id="PTHR38010:SF1">
    <property type="entry name" value="SLR0848 PROTEIN"/>
    <property type="match status" value="1"/>
</dbReference>
<proteinExistence type="predicted"/>
<dbReference type="AlphaFoldDB" id="A0A853A831"/>
<evidence type="ECO:0000256" key="2">
    <source>
        <dbReference type="SAM" id="MobiDB-lite"/>
    </source>
</evidence>
<dbReference type="EMBL" id="JACBZD010000001">
    <property type="protein sequence ID" value="NYI06592.1"/>
    <property type="molecule type" value="Genomic_DNA"/>
</dbReference>
<evidence type="ECO:0000256" key="1">
    <source>
        <dbReference type="SAM" id="Coils"/>
    </source>
</evidence>
<feature type="compositionally biased region" description="Pro residues" evidence="2">
    <location>
        <begin position="314"/>
        <end position="323"/>
    </location>
</feature>
<keyword evidence="3" id="KW-0131">Cell cycle</keyword>
<protein>
    <submittedName>
        <fullName evidence="3">Cell division septum initiation protein DivIVA</fullName>
    </submittedName>
</protein>
<keyword evidence="1" id="KW-0175">Coiled coil</keyword>